<dbReference type="Pfam" id="PF20208">
    <property type="entry name" value="ARPP-1"/>
    <property type="match status" value="1"/>
</dbReference>
<evidence type="ECO:0000313" key="2">
    <source>
        <dbReference type="EMBL" id="HHS51790.1"/>
    </source>
</evidence>
<reference evidence="2" key="1">
    <citation type="journal article" date="2020" name="mSystems">
        <title>Genome- and Community-Level Interaction Insights into Carbon Utilization and Element Cycling Functions of Hydrothermarchaeota in Hydrothermal Sediment.</title>
        <authorList>
            <person name="Zhou Z."/>
            <person name="Liu Y."/>
            <person name="Xu W."/>
            <person name="Pan J."/>
            <person name="Luo Z.H."/>
            <person name="Li M."/>
        </authorList>
    </citation>
    <scope>NUCLEOTIDE SEQUENCE [LARGE SCALE GENOMIC DNA]</scope>
    <source>
        <strain evidence="2">SpSt-876</strain>
    </source>
</reference>
<dbReference type="EMBL" id="DTLI01000070">
    <property type="protein sequence ID" value="HHS51790.1"/>
    <property type="molecule type" value="Genomic_DNA"/>
</dbReference>
<dbReference type="AlphaFoldDB" id="A0A7C6A8E1"/>
<organism evidence="2">
    <name type="scientific">candidate division WOR-3 bacterium</name>
    <dbReference type="NCBI Taxonomy" id="2052148"/>
    <lineage>
        <taxon>Bacteria</taxon>
        <taxon>Bacteria division WOR-3</taxon>
    </lineage>
</organism>
<protein>
    <recommendedName>
        <fullName evidence="1">ARG and Rhodanese-Phosphatase-superfamily-associated domain-containing protein</fullName>
    </recommendedName>
</protein>
<feature type="domain" description="ARG and Rhodanese-Phosphatase-superfamily-associated" evidence="1">
    <location>
        <begin position="13"/>
        <end position="302"/>
    </location>
</feature>
<gene>
    <name evidence="2" type="ORF">ENW73_02840</name>
</gene>
<name>A0A7C6A8E1_UNCW3</name>
<comment type="caution">
    <text evidence="2">The sequence shown here is derived from an EMBL/GenBank/DDBJ whole genome shotgun (WGS) entry which is preliminary data.</text>
</comment>
<proteinExistence type="predicted"/>
<accession>A0A7C6A8E1</accession>
<sequence>MIRRTLDNFLAEIKLAEPRFLRNLVIYPLSNGGKTNPRIKVLDDALKDNDVLLRELDDARIEQVRFQNRSEYRVFILDGEEITGAWQDRIATTAAYIDAKSEVLLPTSCVEQGRWAGEKEFSLASSCSYPSLRALLCKDVTNSLKKTMTFKANQERVWQSVSKKLLSLKVQSQTSSMHDIFKRLDEELSRFSEGAKELSGFTGMIAVCGEEFICLDLFGYNNIFNRLAPKLLASYGLDALEKMAHSSPPPTEKVTKLITQLKRLQPRRFASVGLGDELRFQGAKLLGRALIFGDDLLHLSVFPTA</sequence>
<dbReference type="InterPro" id="IPR046699">
    <property type="entry name" value="ARPP-1"/>
</dbReference>
<evidence type="ECO:0000259" key="1">
    <source>
        <dbReference type="Pfam" id="PF20208"/>
    </source>
</evidence>